<dbReference type="AlphaFoldDB" id="A0A4C1V1H4"/>
<reference evidence="2 3" key="1">
    <citation type="journal article" date="2019" name="Commun. Biol.">
        <title>The bagworm genome reveals a unique fibroin gene that provides high tensile strength.</title>
        <authorList>
            <person name="Kono N."/>
            <person name="Nakamura H."/>
            <person name="Ohtoshi R."/>
            <person name="Tomita M."/>
            <person name="Numata K."/>
            <person name="Arakawa K."/>
        </authorList>
    </citation>
    <scope>NUCLEOTIDE SEQUENCE [LARGE SCALE GENOMIC DNA]</scope>
</reference>
<name>A0A4C1V1H4_EUMVA</name>
<dbReference type="Proteomes" id="UP000299102">
    <property type="component" value="Unassembled WGS sequence"/>
</dbReference>
<comment type="caution">
    <text evidence="2">The sequence shown here is derived from an EMBL/GenBank/DDBJ whole genome shotgun (WGS) entry which is preliminary data.</text>
</comment>
<evidence type="ECO:0000313" key="2">
    <source>
        <dbReference type="EMBL" id="GBP32156.1"/>
    </source>
</evidence>
<sequence>MNLHDPKISRGWRHLLHLHEKIRTLSYIGEDGAGRRLILNTTDGPHRGRAAAEGPTFTSTQTIPLDGGTKR</sequence>
<protein>
    <submittedName>
        <fullName evidence="2">Uncharacterized protein</fullName>
    </submittedName>
</protein>
<evidence type="ECO:0000256" key="1">
    <source>
        <dbReference type="SAM" id="MobiDB-lite"/>
    </source>
</evidence>
<keyword evidence="3" id="KW-1185">Reference proteome</keyword>
<organism evidence="2 3">
    <name type="scientific">Eumeta variegata</name>
    <name type="common">Bagworm moth</name>
    <name type="synonym">Eumeta japonica</name>
    <dbReference type="NCBI Taxonomy" id="151549"/>
    <lineage>
        <taxon>Eukaryota</taxon>
        <taxon>Metazoa</taxon>
        <taxon>Ecdysozoa</taxon>
        <taxon>Arthropoda</taxon>
        <taxon>Hexapoda</taxon>
        <taxon>Insecta</taxon>
        <taxon>Pterygota</taxon>
        <taxon>Neoptera</taxon>
        <taxon>Endopterygota</taxon>
        <taxon>Lepidoptera</taxon>
        <taxon>Glossata</taxon>
        <taxon>Ditrysia</taxon>
        <taxon>Tineoidea</taxon>
        <taxon>Psychidae</taxon>
        <taxon>Oiketicinae</taxon>
        <taxon>Eumeta</taxon>
    </lineage>
</organism>
<proteinExistence type="predicted"/>
<accession>A0A4C1V1H4</accession>
<feature type="region of interest" description="Disordered" evidence="1">
    <location>
        <begin position="40"/>
        <end position="71"/>
    </location>
</feature>
<evidence type="ECO:0000313" key="3">
    <source>
        <dbReference type="Proteomes" id="UP000299102"/>
    </source>
</evidence>
<gene>
    <name evidence="2" type="ORF">EVAR_80923_1</name>
</gene>
<dbReference type="EMBL" id="BGZK01000255">
    <property type="protein sequence ID" value="GBP32156.1"/>
    <property type="molecule type" value="Genomic_DNA"/>
</dbReference>